<evidence type="ECO:0000313" key="3">
    <source>
        <dbReference type="Proteomes" id="UP000250140"/>
    </source>
</evidence>
<proteinExistence type="predicted"/>
<dbReference type="Proteomes" id="UP000250140">
    <property type="component" value="Unassembled WGS sequence"/>
</dbReference>
<feature type="compositionally biased region" description="Polar residues" evidence="1">
    <location>
        <begin position="300"/>
        <end position="312"/>
    </location>
</feature>
<evidence type="ECO:0000256" key="1">
    <source>
        <dbReference type="SAM" id="MobiDB-lite"/>
    </source>
</evidence>
<gene>
    <name evidence="2" type="ORF">AOQ84DRAFT_222741</name>
</gene>
<feature type="region of interest" description="Disordered" evidence="1">
    <location>
        <begin position="173"/>
        <end position="222"/>
    </location>
</feature>
<feature type="region of interest" description="Disordered" evidence="1">
    <location>
        <begin position="253"/>
        <end position="321"/>
    </location>
</feature>
<name>A0A8E2F085_9PEZI</name>
<organism evidence="2 3">
    <name type="scientific">Glonium stellatum</name>
    <dbReference type="NCBI Taxonomy" id="574774"/>
    <lineage>
        <taxon>Eukaryota</taxon>
        <taxon>Fungi</taxon>
        <taxon>Dikarya</taxon>
        <taxon>Ascomycota</taxon>
        <taxon>Pezizomycotina</taxon>
        <taxon>Dothideomycetes</taxon>
        <taxon>Pleosporomycetidae</taxon>
        <taxon>Gloniales</taxon>
        <taxon>Gloniaceae</taxon>
        <taxon>Glonium</taxon>
    </lineage>
</organism>
<evidence type="ECO:0000313" key="2">
    <source>
        <dbReference type="EMBL" id="OCL07558.1"/>
    </source>
</evidence>
<keyword evidence="3" id="KW-1185">Reference proteome</keyword>
<reference evidence="2 3" key="1">
    <citation type="journal article" date="2016" name="Nat. Commun.">
        <title>Ectomycorrhizal ecology is imprinted in the genome of the dominant symbiotic fungus Cenococcum geophilum.</title>
        <authorList>
            <consortium name="DOE Joint Genome Institute"/>
            <person name="Peter M."/>
            <person name="Kohler A."/>
            <person name="Ohm R.A."/>
            <person name="Kuo A."/>
            <person name="Krutzmann J."/>
            <person name="Morin E."/>
            <person name="Arend M."/>
            <person name="Barry K.W."/>
            <person name="Binder M."/>
            <person name="Choi C."/>
            <person name="Clum A."/>
            <person name="Copeland A."/>
            <person name="Grisel N."/>
            <person name="Haridas S."/>
            <person name="Kipfer T."/>
            <person name="LaButti K."/>
            <person name="Lindquist E."/>
            <person name="Lipzen A."/>
            <person name="Maire R."/>
            <person name="Meier B."/>
            <person name="Mihaltcheva S."/>
            <person name="Molinier V."/>
            <person name="Murat C."/>
            <person name="Poggeler S."/>
            <person name="Quandt C.A."/>
            <person name="Sperisen C."/>
            <person name="Tritt A."/>
            <person name="Tisserant E."/>
            <person name="Crous P.W."/>
            <person name="Henrissat B."/>
            <person name="Nehls U."/>
            <person name="Egli S."/>
            <person name="Spatafora J.W."/>
            <person name="Grigoriev I.V."/>
            <person name="Martin F.M."/>
        </authorList>
    </citation>
    <scope>NUCLEOTIDE SEQUENCE [LARGE SCALE GENOMIC DNA]</scope>
    <source>
        <strain evidence="2 3">CBS 207.34</strain>
    </source>
</reference>
<dbReference type="EMBL" id="KV749839">
    <property type="protein sequence ID" value="OCL07558.1"/>
    <property type="molecule type" value="Genomic_DNA"/>
</dbReference>
<sequence length="453" mass="52155">MALPLLVDLLNTMNSRKPLIDLQEIVLKREEFLIPWIEYREDFLMHIREISGRNKGINCVVVAKRFNNELALGRASKYIANGRNGLDKTDWEWHDYHLRLYISLAKGFEADEQFSRILRDDAFSFFFQLVRYLRNQCGAYRANWREKLGPLAKFVDVKCRRFSSLRHINQRRAVMPKGSKKESVKRKSKRKRSKPTRPSNTPPKPTVSGTRSSRAPSGRKPKAAIAIKLSDDESYATMTDYLNDGFSVAFRKRAPKPKNSKKRKLADAANSESAVKMEASADDGGKLNSFDPRDTEQLRATKSPARNVTNEGSTDDGSEAGHDFAFGKLNYTDLEELSSPLIDEPEGRVENMIADYIFMLYDEQYKIARYEQKMTEAKSDNRLAWKIKQRKLNYQFVRMELIRLHGGKLRPELATEFPMISGDSDDVIDLTYNENDDVEEEYNMFGEIVEEAV</sequence>
<feature type="compositionally biased region" description="Basic residues" evidence="1">
    <location>
        <begin position="183"/>
        <end position="195"/>
    </location>
</feature>
<accession>A0A8E2F085</accession>
<feature type="compositionally biased region" description="Basic residues" evidence="1">
    <location>
        <begin position="253"/>
        <end position="264"/>
    </location>
</feature>
<protein>
    <submittedName>
        <fullName evidence="2">Uncharacterized protein</fullName>
    </submittedName>
</protein>
<dbReference type="AlphaFoldDB" id="A0A8E2F085"/>